<keyword evidence="9" id="KW-0406">Ion transport</keyword>
<keyword evidence="6" id="KW-0769">Symport</keyword>
<evidence type="ECO:0000256" key="10">
    <source>
        <dbReference type="ARBA" id="ARBA00023136"/>
    </source>
</evidence>
<feature type="transmembrane region" description="Helical" evidence="14">
    <location>
        <begin position="323"/>
        <end position="347"/>
    </location>
</feature>
<evidence type="ECO:0000256" key="4">
    <source>
        <dbReference type="ARBA" id="ARBA00022475"/>
    </source>
</evidence>
<keyword evidence="8" id="KW-0915">Sodium</keyword>
<keyword evidence="4" id="KW-1003">Cell membrane</keyword>
<organism evidence="15 16">
    <name type="scientific">Desulfobotulus pelophilus</name>
    <dbReference type="NCBI Taxonomy" id="2823377"/>
    <lineage>
        <taxon>Bacteria</taxon>
        <taxon>Pseudomonadati</taxon>
        <taxon>Thermodesulfobacteriota</taxon>
        <taxon>Desulfobacteria</taxon>
        <taxon>Desulfobacterales</taxon>
        <taxon>Desulfobacteraceae</taxon>
        <taxon>Desulfobotulus</taxon>
    </lineage>
</organism>
<evidence type="ECO:0000313" key="15">
    <source>
        <dbReference type="EMBL" id="MCW7755198.1"/>
    </source>
</evidence>
<keyword evidence="16" id="KW-1185">Reference proteome</keyword>
<feature type="transmembrane region" description="Helical" evidence="14">
    <location>
        <begin position="453"/>
        <end position="475"/>
    </location>
</feature>
<feature type="transmembrane region" description="Helical" evidence="14">
    <location>
        <begin position="231"/>
        <end position="252"/>
    </location>
</feature>
<evidence type="ECO:0000313" key="16">
    <source>
        <dbReference type="Proteomes" id="UP001209681"/>
    </source>
</evidence>
<keyword evidence="10 14" id="KW-0472">Membrane</keyword>
<dbReference type="Pfam" id="PF00474">
    <property type="entry name" value="SSF"/>
    <property type="match status" value="1"/>
</dbReference>
<dbReference type="InterPro" id="IPR001734">
    <property type="entry name" value="Na/solute_symporter"/>
</dbReference>
<evidence type="ECO:0000256" key="14">
    <source>
        <dbReference type="SAM" id="Phobius"/>
    </source>
</evidence>
<reference evidence="15 16" key="1">
    <citation type="submission" date="2022-11" db="EMBL/GenBank/DDBJ databases">
        <title>Desulfobotulus tamanensis H1 sp. nov. - anaerobic, alkaliphilic, sulphate reducing bacterium isolated from terrestrial mud volcano.</title>
        <authorList>
            <person name="Frolova A."/>
            <person name="Merkel A.Y."/>
            <person name="Slobodkin A.I."/>
        </authorList>
    </citation>
    <scope>NUCLEOTIDE SEQUENCE [LARGE SCALE GENOMIC DNA]</scope>
    <source>
        <strain evidence="15 16">H1</strain>
    </source>
</reference>
<feature type="transmembrane region" description="Helical" evidence="14">
    <location>
        <begin position="427"/>
        <end position="447"/>
    </location>
</feature>
<comment type="subcellular location">
    <subcellularLocation>
        <location evidence="1">Cell membrane</location>
        <topology evidence="1">Multi-pass membrane protein</topology>
    </subcellularLocation>
</comment>
<comment type="caution">
    <text evidence="15">The sequence shown here is derived from an EMBL/GenBank/DDBJ whole genome shotgun (WGS) entry which is preliminary data.</text>
</comment>
<dbReference type="Gene3D" id="1.20.1730.10">
    <property type="entry name" value="Sodium/glucose cotransporter"/>
    <property type="match status" value="1"/>
</dbReference>
<feature type="transmembrane region" description="Helical" evidence="14">
    <location>
        <begin position="368"/>
        <end position="390"/>
    </location>
</feature>
<feature type="transmembrane region" description="Helical" evidence="14">
    <location>
        <begin position="396"/>
        <end position="420"/>
    </location>
</feature>
<dbReference type="PANTHER" id="PTHR48086">
    <property type="entry name" value="SODIUM/PROLINE SYMPORTER-RELATED"/>
    <property type="match status" value="1"/>
</dbReference>
<evidence type="ECO:0000256" key="6">
    <source>
        <dbReference type="ARBA" id="ARBA00022847"/>
    </source>
</evidence>
<dbReference type="CDD" id="cd10322">
    <property type="entry name" value="SLC5sbd"/>
    <property type="match status" value="1"/>
</dbReference>
<evidence type="ECO:0000256" key="8">
    <source>
        <dbReference type="ARBA" id="ARBA00023053"/>
    </source>
</evidence>
<accession>A0ABT3NCJ9</accession>
<feature type="transmembrane region" description="Helical" evidence="14">
    <location>
        <begin position="123"/>
        <end position="148"/>
    </location>
</feature>
<evidence type="ECO:0000256" key="13">
    <source>
        <dbReference type="RuleBase" id="RU362091"/>
    </source>
</evidence>
<keyword evidence="11" id="KW-0739">Sodium transport</keyword>
<dbReference type="PROSITE" id="PS50283">
    <property type="entry name" value="NA_SOLUT_SYMP_3"/>
    <property type="match status" value="1"/>
</dbReference>
<feature type="transmembrane region" description="Helical" evidence="14">
    <location>
        <begin position="264"/>
        <end position="285"/>
    </location>
</feature>
<comment type="catalytic activity">
    <reaction evidence="12">
        <text>L-proline(in) + Na(+)(in) = L-proline(out) + Na(+)(out)</text>
        <dbReference type="Rhea" id="RHEA:28967"/>
        <dbReference type="ChEBI" id="CHEBI:29101"/>
        <dbReference type="ChEBI" id="CHEBI:60039"/>
    </reaction>
</comment>
<feature type="transmembrane region" description="Helical" evidence="14">
    <location>
        <begin position="154"/>
        <end position="173"/>
    </location>
</feature>
<gene>
    <name evidence="15" type="ORF">OOT00_14515</name>
</gene>
<feature type="transmembrane region" description="Helical" evidence="14">
    <location>
        <begin position="73"/>
        <end position="92"/>
    </location>
</feature>
<dbReference type="InterPro" id="IPR050277">
    <property type="entry name" value="Sodium:Solute_Symporter"/>
</dbReference>
<evidence type="ECO:0000256" key="12">
    <source>
        <dbReference type="ARBA" id="ARBA00033708"/>
    </source>
</evidence>
<dbReference type="PANTHER" id="PTHR48086:SF3">
    <property type="entry name" value="SODIUM_PROLINE SYMPORTER"/>
    <property type="match status" value="1"/>
</dbReference>
<evidence type="ECO:0000256" key="2">
    <source>
        <dbReference type="ARBA" id="ARBA00006434"/>
    </source>
</evidence>
<feature type="transmembrane region" description="Helical" evidence="14">
    <location>
        <begin position="6"/>
        <end position="24"/>
    </location>
</feature>
<dbReference type="Proteomes" id="UP001209681">
    <property type="component" value="Unassembled WGS sequence"/>
</dbReference>
<evidence type="ECO:0000256" key="1">
    <source>
        <dbReference type="ARBA" id="ARBA00004651"/>
    </source>
</evidence>
<evidence type="ECO:0000256" key="5">
    <source>
        <dbReference type="ARBA" id="ARBA00022692"/>
    </source>
</evidence>
<evidence type="ECO:0000256" key="11">
    <source>
        <dbReference type="ARBA" id="ARBA00023201"/>
    </source>
</evidence>
<protein>
    <submittedName>
        <fullName evidence="15">Sodium:solute symporter family protein</fullName>
    </submittedName>
</protein>
<dbReference type="RefSeq" id="WP_265426123.1">
    <property type="nucleotide sequence ID" value="NZ_JAPFPW010000024.1"/>
</dbReference>
<evidence type="ECO:0000256" key="7">
    <source>
        <dbReference type="ARBA" id="ARBA00022989"/>
    </source>
</evidence>
<keyword evidence="5 14" id="KW-0812">Transmembrane</keyword>
<feature type="transmembrane region" description="Helical" evidence="14">
    <location>
        <begin position="180"/>
        <end position="200"/>
    </location>
</feature>
<keyword evidence="3" id="KW-0813">Transport</keyword>
<dbReference type="InterPro" id="IPR038377">
    <property type="entry name" value="Na/Glc_symporter_sf"/>
</dbReference>
<name>A0ABT3NCJ9_9BACT</name>
<evidence type="ECO:0000256" key="3">
    <source>
        <dbReference type="ARBA" id="ARBA00022448"/>
    </source>
</evidence>
<comment type="similarity">
    <text evidence="2 13">Belongs to the sodium:solute symporter (SSF) (TC 2.A.21) family.</text>
</comment>
<dbReference type="EMBL" id="JAPFPW010000024">
    <property type="protein sequence ID" value="MCW7755198.1"/>
    <property type="molecule type" value="Genomic_DNA"/>
</dbReference>
<keyword evidence="7 14" id="KW-1133">Transmembrane helix</keyword>
<proteinExistence type="inferred from homology"/>
<feature type="transmembrane region" description="Helical" evidence="14">
    <location>
        <begin position="45"/>
        <end position="67"/>
    </location>
</feature>
<evidence type="ECO:0000256" key="9">
    <source>
        <dbReference type="ARBA" id="ARBA00023065"/>
    </source>
</evidence>
<sequence length="483" mass="52233">MLIKTLVVIVYFAVILWAGIAGLRRTRSFADYFLGGGNIGPWMSAFTYATAYFSAVLFIGFAGSVGWNFGLSGLWIALGNALIGVMGVWVIMGRAIKKMSLTYGVHTMAEFFEKRYNSPGLKLFAAFAIFVFFIPYTSAVFMGLSYLFRSNFGMDYGLALGIMGSMTALYMILGGYRSMALVDVFFGMIMVGGVLMLLGFTLHKGGGVVNIVYDLQAINPELSSLVGPPGWWPLFCLVFLTSVAPFAMPQLVQKFYAIKDNRAIRIGTVASTLFALMISGIAYFIGSTTRLFLSPDATPGAFRDGFPLFDALMPELLANVVPASLSVLILLLVLSASMSTLAALVLISSSAMVKDFYAGFVRKDASDLQLTVLMRYASFFFILLSVLLAYARPSSIVMILGISWGAIGSAFLGPFIWGLFSEKTTKLSALVSGFGGLFTCLLLYFLGKSSPEAGTLGMLTSLILAPLVTWITVWANKFVAVRG</sequence>